<reference evidence="2" key="1">
    <citation type="journal article" date="2008" name="Nat. Genet.">
        <title>The Pristionchus pacificus genome provides a unique perspective on nematode lifestyle and parasitism.</title>
        <authorList>
            <person name="Dieterich C."/>
            <person name="Clifton S.W."/>
            <person name="Schuster L.N."/>
            <person name="Chinwalla A."/>
            <person name="Delehaunty K."/>
            <person name="Dinkelacker I."/>
            <person name="Fulton L."/>
            <person name="Fulton R."/>
            <person name="Godfrey J."/>
            <person name="Minx P."/>
            <person name="Mitreva M."/>
            <person name="Roeseler W."/>
            <person name="Tian H."/>
            <person name="Witte H."/>
            <person name="Yang S.P."/>
            <person name="Wilson R.K."/>
            <person name="Sommer R.J."/>
        </authorList>
    </citation>
    <scope>NUCLEOTIDE SEQUENCE [LARGE SCALE GENOMIC DNA]</scope>
    <source>
        <strain evidence="2">PS312</strain>
    </source>
</reference>
<dbReference type="AlphaFoldDB" id="A0A454Y2V3"/>
<keyword evidence="2" id="KW-1185">Reference proteome</keyword>
<protein>
    <submittedName>
        <fullName evidence="1">Uncharacterized protein</fullName>
    </submittedName>
</protein>
<proteinExistence type="predicted"/>
<sequence length="175" mass="19730">MEVSKMLEARAQQILCEAILKGMEAPSDVESRAARDDAKKRALRAEHALAATMKRWEDIGKQLDNHRGVIDPAKAEEAKQLDEQKAALRVHAATMRQALEDHGIQRDEFEKRMDESDALDAEIVQLLRAIEGEKEKENVFKRVSALKVTDVACKSKRPEESGVEELDTVYAEMEC</sequence>
<reference evidence="1" key="2">
    <citation type="submission" date="2022-06" db="UniProtKB">
        <authorList>
            <consortium name="EnsemblMetazoa"/>
        </authorList>
    </citation>
    <scope>IDENTIFICATION</scope>
    <source>
        <strain evidence="1">PS312</strain>
    </source>
</reference>
<dbReference type="Proteomes" id="UP000005239">
    <property type="component" value="Unassembled WGS sequence"/>
</dbReference>
<gene>
    <name evidence="1" type="primary">WBGene00275610</name>
</gene>
<evidence type="ECO:0000313" key="2">
    <source>
        <dbReference type="Proteomes" id="UP000005239"/>
    </source>
</evidence>
<accession>A0A8R1YU40</accession>
<organism evidence="1 2">
    <name type="scientific">Pristionchus pacificus</name>
    <name type="common">Parasitic nematode worm</name>
    <dbReference type="NCBI Taxonomy" id="54126"/>
    <lineage>
        <taxon>Eukaryota</taxon>
        <taxon>Metazoa</taxon>
        <taxon>Ecdysozoa</taxon>
        <taxon>Nematoda</taxon>
        <taxon>Chromadorea</taxon>
        <taxon>Rhabditida</taxon>
        <taxon>Rhabditina</taxon>
        <taxon>Diplogasteromorpha</taxon>
        <taxon>Diplogasteroidea</taxon>
        <taxon>Neodiplogasteridae</taxon>
        <taxon>Pristionchus</taxon>
    </lineage>
</organism>
<name>A0A454Y2V3_PRIPA</name>
<accession>A0A454Y2V3</accession>
<dbReference type="EnsemblMetazoa" id="PPA37241.1">
    <property type="protein sequence ID" value="PPA37241.1"/>
    <property type="gene ID" value="WBGene00275610"/>
</dbReference>
<evidence type="ECO:0000313" key="1">
    <source>
        <dbReference type="EnsemblMetazoa" id="PPA37241.1"/>
    </source>
</evidence>